<accession>A0ABM1MQ55</accession>
<dbReference type="PANTHER" id="PTHR21143:SF104">
    <property type="entry name" value="GUSTATORY RECEPTOR 8A-RELATED"/>
    <property type="match status" value="1"/>
</dbReference>
<name>A0ABM1MQ55_NICVS</name>
<keyword evidence="6" id="KW-0675">Receptor</keyword>
<sequence length="123" mass="13223">MALVYGNGEREVNGIRLGAELIALCVIWASFPMIISTGMFSACGSGANEAAKTATICYDILHSLPSNDQFKQTRNDIIELAEQACNKAPTFTAAGFFTIDTSSLFALFGAVTSYLIVLIQFNK</sequence>
<protein>
    <submittedName>
        <fullName evidence="10">Gustatory receptor 68a-like</fullName>
    </submittedName>
</protein>
<evidence type="ECO:0000256" key="2">
    <source>
        <dbReference type="ARBA" id="ARBA00022475"/>
    </source>
</evidence>
<dbReference type="GeneID" id="108562785"/>
<evidence type="ECO:0000256" key="4">
    <source>
        <dbReference type="ARBA" id="ARBA00022989"/>
    </source>
</evidence>
<keyword evidence="9" id="KW-1185">Reference proteome</keyword>
<gene>
    <name evidence="10" type="primary">LOC108562785</name>
</gene>
<evidence type="ECO:0000313" key="9">
    <source>
        <dbReference type="Proteomes" id="UP000695000"/>
    </source>
</evidence>
<keyword evidence="2" id="KW-1003">Cell membrane</keyword>
<keyword evidence="7" id="KW-0807">Transducer</keyword>
<evidence type="ECO:0000256" key="8">
    <source>
        <dbReference type="SAM" id="Phobius"/>
    </source>
</evidence>
<proteinExistence type="predicted"/>
<comment type="subcellular location">
    <subcellularLocation>
        <location evidence="1">Cell membrane</location>
        <topology evidence="1">Multi-pass membrane protein</topology>
    </subcellularLocation>
</comment>
<dbReference type="RefSeq" id="XP_017776705.1">
    <property type="nucleotide sequence ID" value="XM_017921216.1"/>
</dbReference>
<feature type="transmembrane region" description="Helical" evidence="8">
    <location>
        <begin position="104"/>
        <end position="121"/>
    </location>
</feature>
<evidence type="ECO:0000256" key="6">
    <source>
        <dbReference type="ARBA" id="ARBA00023170"/>
    </source>
</evidence>
<dbReference type="PANTHER" id="PTHR21143">
    <property type="entry name" value="INVERTEBRATE GUSTATORY RECEPTOR"/>
    <property type="match status" value="1"/>
</dbReference>
<organism evidence="9 10">
    <name type="scientific">Nicrophorus vespilloides</name>
    <name type="common">Boreal carrion beetle</name>
    <dbReference type="NCBI Taxonomy" id="110193"/>
    <lineage>
        <taxon>Eukaryota</taxon>
        <taxon>Metazoa</taxon>
        <taxon>Ecdysozoa</taxon>
        <taxon>Arthropoda</taxon>
        <taxon>Hexapoda</taxon>
        <taxon>Insecta</taxon>
        <taxon>Pterygota</taxon>
        <taxon>Neoptera</taxon>
        <taxon>Endopterygota</taxon>
        <taxon>Coleoptera</taxon>
        <taxon>Polyphaga</taxon>
        <taxon>Staphyliniformia</taxon>
        <taxon>Silphidae</taxon>
        <taxon>Nicrophorinae</taxon>
        <taxon>Nicrophorus</taxon>
    </lineage>
</organism>
<keyword evidence="5 8" id="KW-0472">Membrane</keyword>
<evidence type="ECO:0000313" key="10">
    <source>
        <dbReference type="RefSeq" id="XP_017776705.1"/>
    </source>
</evidence>
<dbReference type="InterPro" id="IPR013604">
    <property type="entry name" value="7TM_chemorcpt"/>
</dbReference>
<keyword evidence="3 8" id="KW-0812">Transmembrane</keyword>
<feature type="transmembrane region" description="Helical" evidence="8">
    <location>
        <begin position="21"/>
        <end position="42"/>
    </location>
</feature>
<dbReference type="Proteomes" id="UP000695000">
    <property type="component" value="Unplaced"/>
</dbReference>
<evidence type="ECO:0000256" key="7">
    <source>
        <dbReference type="ARBA" id="ARBA00023224"/>
    </source>
</evidence>
<keyword evidence="4 8" id="KW-1133">Transmembrane helix</keyword>
<evidence type="ECO:0000256" key="5">
    <source>
        <dbReference type="ARBA" id="ARBA00023136"/>
    </source>
</evidence>
<dbReference type="Pfam" id="PF08395">
    <property type="entry name" value="7tm_7"/>
    <property type="match status" value="1"/>
</dbReference>
<evidence type="ECO:0000256" key="3">
    <source>
        <dbReference type="ARBA" id="ARBA00022692"/>
    </source>
</evidence>
<reference evidence="10" key="1">
    <citation type="submission" date="2025-08" db="UniProtKB">
        <authorList>
            <consortium name="RefSeq"/>
        </authorList>
    </citation>
    <scope>IDENTIFICATION</scope>
    <source>
        <tissue evidence="10">Whole Larva</tissue>
    </source>
</reference>
<evidence type="ECO:0000256" key="1">
    <source>
        <dbReference type="ARBA" id="ARBA00004651"/>
    </source>
</evidence>